<organism evidence="1 2">
    <name type="scientific">Fuerstiella marisgermanici</name>
    <dbReference type="NCBI Taxonomy" id="1891926"/>
    <lineage>
        <taxon>Bacteria</taxon>
        <taxon>Pseudomonadati</taxon>
        <taxon>Planctomycetota</taxon>
        <taxon>Planctomycetia</taxon>
        <taxon>Planctomycetales</taxon>
        <taxon>Planctomycetaceae</taxon>
        <taxon>Fuerstiella</taxon>
    </lineage>
</organism>
<gene>
    <name evidence="1" type="ORF">Fuma_02466</name>
</gene>
<reference evidence="1 2" key="1">
    <citation type="journal article" date="2016" name="Front. Microbiol.">
        <title>Fuerstia marisgermanicae gen. nov., sp. nov., an Unusual Member of the Phylum Planctomycetes from the German Wadden Sea.</title>
        <authorList>
            <person name="Kohn T."/>
            <person name="Heuer A."/>
            <person name="Jogler M."/>
            <person name="Vollmers J."/>
            <person name="Boedeker C."/>
            <person name="Bunk B."/>
            <person name="Rast P."/>
            <person name="Borchert D."/>
            <person name="Glockner I."/>
            <person name="Freese H.M."/>
            <person name="Klenk H.P."/>
            <person name="Overmann J."/>
            <person name="Kaster A.K."/>
            <person name="Rohde M."/>
            <person name="Wiegand S."/>
            <person name="Jogler C."/>
        </authorList>
    </citation>
    <scope>NUCLEOTIDE SEQUENCE [LARGE SCALE GENOMIC DNA]</scope>
    <source>
        <strain evidence="1 2">NH11</strain>
    </source>
</reference>
<name>A0A1P8WFM0_9PLAN</name>
<dbReference type="KEGG" id="fmr:Fuma_02466"/>
<evidence type="ECO:0000313" key="1">
    <source>
        <dbReference type="EMBL" id="APZ92854.1"/>
    </source>
</evidence>
<dbReference type="STRING" id="1891926.Fuma_02466"/>
<proteinExistence type="predicted"/>
<evidence type="ECO:0000313" key="2">
    <source>
        <dbReference type="Proteomes" id="UP000187735"/>
    </source>
</evidence>
<dbReference type="EMBL" id="CP017641">
    <property type="protein sequence ID" value="APZ92854.1"/>
    <property type="molecule type" value="Genomic_DNA"/>
</dbReference>
<accession>A0A1P8WFM0</accession>
<protein>
    <submittedName>
        <fullName evidence="1">Uncharacterized protein</fullName>
    </submittedName>
</protein>
<keyword evidence="2" id="KW-1185">Reference proteome</keyword>
<dbReference type="Proteomes" id="UP000187735">
    <property type="component" value="Chromosome"/>
</dbReference>
<dbReference type="AlphaFoldDB" id="A0A1P8WFM0"/>
<sequence length="68" mass="7491">MPDDTRVASGISPFFVPTRRSQALHCPKHTTIEPISYRLLCVQEFATLGPDGPAKSLRVQLGQLAEKI</sequence>